<dbReference type="SMART" id="SM00367">
    <property type="entry name" value="LRR_CC"/>
    <property type="match status" value="6"/>
</dbReference>
<feature type="domain" description="F-box" evidence="3">
    <location>
        <begin position="27"/>
        <end position="73"/>
    </location>
</feature>
<keyword evidence="1" id="KW-0833">Ubl conjugation pathway</keyword>
<reference evidence="5" key="1">
    <citation type="submission" date="2022-11" db="UniProtKB">
        <authorList>
            <consortium name="WormBaseParasite"/>
        </authorList>
    </citation>
    <scope>IDENTIFICATION</scope>
</reference>
<dbReference type="InterPro" id="IPR032675">
    <property type="entry name" value="LRR_dom_sf"/>
</dbReference>
<dbReference type="PANTHER" id="PTHR13318:SF190">
    <property type="entry name" value="PARTNER OF PAIRED, ISOFORM B"/>
    <property type="match status" value="1"/>
</dbReference>
<proteinExistence type="predicted"/>
<dbReference type="InterPro" id="IPR036047">
    <property type="entry name" value="F-box-like_dom_sf"/>
</dbReference>
<dbReference type="WBParaSite" id="PSAMB.scaffold1438size31543.g13062.t1">
    <property type="protein sequence ID" value="PSAMB.scaffold1438size31543.g13062.t1"/>
    <property type="gene ID" value="PSAMB.scaffold1438size31543.g13062"/>
</dbReference>
<evidence type="ECO:0000313" key="4">
    <source>
        <dbReference type="Proteomes" id="UP000887566"/>
    </source>
</evidence>
<dbReference type="PANTHER" id="PTHR13318">
    <property type="entry name" value="PARTNER OF PAIRED, ISOFORM B-RELATED"/>
    <property type="match status" value="1"/>
</dbReference>
<evidence type="ECO:0000259" key="3">
    <source>
        <dbReference type="PROSITE" id="PS50181"/>
    </source>
</evidence>
<feature type="region of interest" description="Disordered" evidence="2">
    <location>
        <begin position="1"/>
        <end position="23"/>
    </location>
</feature>
<organism evidence="4 5">
    <name type="scientific">Plectus sambesii</name>
    <dbReference type="NCBI Taxonomy" id="2011161"/>
    <lineage>
        <taxon>Eukaryota</taxon>
        <taxon>Metazoa</taxon>
        <taxon>Ecdysozoa</taxon>
        <taxon>Nematoda</taxon>
        <taxon>Chromadorea</taxon>
        <taxon>Plectida</taxon>
        <taxon>Plectina</taxon>
        <taxon>Plectoidea</taxon>
        <taxon>Plectidae</taxon>
        <taxon>Plectus</taxon>
    </lineage>
</organism>
<name>A0A914V1A4_9BILA</name>
<sequence>MREEMPLSPSMSQSAGYFDSSRKLDKPATMSDLTESMLRRLLSFVPLKDRLAVTTVNKQWHDVIEQSVVTASLYSDPLIDSTDDQLKLFFNKYGAQLKYANFDMFRIDQAVSQWNWRQMVTGLSRFCPNLLSLDVIFCSRHKLRDKDLIDVFSACLSLRELRIDAQFVTGHCFAHVPATLQRLELDKCARITNSSLFCVANRCRSLKTLHLSQFENVSNKAIEEVSKKCLSLEEVSLIGFPTIDDIKISTNGLLHLSQLPKLRTLCLEGLGGVTDRLLLAMAREGSAMMHSLEGISLAFCFNLSSAGVAHLAAFPRLKFLNLDGVRRRELSEGIVTLAAKGRLEKLLLAERTSVSAEALLSAVKTSPKLRLLDVCNNPEATNWATARELVTFWSKQVLVDGTRRPLVVLTDEAITWTQVDAPNCNPYIRPMPVQVVNIDPEPVPHKRKSVFSRDSALQLPSGFMAPELRRGNRYRLMCGVDPNVYLGDQENIDPLAGMSKDMRQMLMGDAWDDGANVAGMFFKNGYFHGSNGQMNYIGDAQEMDELFG</sequence>
<dbReference type="AlphaFoldDB" id="A0A914V1A4"/>
<dbReference type="GO" id="GO:0031146">
    <property type="term" value="P:SCF-dependent proteasomal ubiquitin-dependent protein catabolic process"/>
    <property type="evidence" value="ECO:0007669"/>
    <property type="project" value="TreeGrafter"/>
</dbReference>
<protein>
    <submittedName>
        <fullName evidence="5">F-box domain-containing protein</fullName>
    </submittedName>
</protein>
<dbReference type="PROSITE" id="PS50181">
    <property type="entry name" value="FBOX"/>
    <property type="match status" value="1"/>
</dbReference>
<accession>A0A914V1A4</accession>
<dbReference type="InterPro" id="IPR006553">
    <property type="entry name" value="Leu-rich_rpt_Cys-con_subtyp"/>
</dbReference>
<dbReference type="Pfam" id="PF00646">
    <property type="entry name" value="F-box"/>
    <property type="match status" value="1"/>
</dbReference>
<evidence type="ECO:0000256" key="2">
    <source>
        <dbReference type="SAM" id="MobiDB-lite"/>
    </source>
</evidence>
<dbReference type="GO" id="GO:0019005">
    <property type="term" value="C:SCF ubiquitin ligase complex"/>
    <property type="evidence" value="ECO:0007669"/>
    <property type="project" value="TreeGrafter"/>
</dbReference>
<evidence type="ECO:0000256" key="1">
    <source>
        <dbReference type="ARBA" id="ARBA00022786"/>
    </source>
</evidence>
<dbReference type="Gene3D" id="3.80.10.10">
    <property type="entry name" value="Ribonuclease Inhibitor"/>
    <property type="match status" value="1"/>
</dbReference>
<dbReference type="SUPFAM" id="SSF81383">
    <property type="entry name" value="F-box domain"/>
    <property type="match status" value="1"/>
</dbReference>
<dbReference type="SUPFAM" id="SSF52047">
    <property type="entry name" value="RNI-like"/>
    <property type="match status" value="1"/>
</dbReference>
<dbReference type="Proteomes" id="UP000887566">
    <property type="component" value="Unplaced"/>
</dbReference>
<dbReference type="InterPro" id="IPR001810">
    <property type="entry name" value="F-box_dom"/>
</dbReference>
<evidence type="ECO:0000313" key="5">
    <source>
        <dbReference type="WBParaSite" id="PSAMB.scaffold1438size31543.g13062.t1"/>
    </source>
</evidence>
<keyword evidence="4" id="KW-1185">Reference proteome</keyword>